<dbReference type="EMBL" id="SIRE01000007">
    <property type="protein sequence ID" value="TBL79411.1"/>
    <property type="molecule type" value="Genomic_DNA"/>
</dbReference>
<protein>
    <submittedName>
        <fullName evidence="2">Exo-alpha-sialidase</fullName>
    </submittedName>
</protein>
<dbReference type="Pfam" id="PF13088">
    <property type="entry name" value="BNR_2"/>
    <property type="match status" value="1"/>
</dbReference>
<dbReference type="InterPro" id="IPR036278">
    <property type="entry name" value="Sialidase_sf"/>
</dbReference>
<sequence>MSSRWKLIDQPIGKDGILRACAWGGAEAYIPTPFKVNHAPCLTELNNGDLLAVWFAGYTEEGRRDIHIVMSRLLAGEERWSEPVKVSDDDTRSEQNPVLFQTAEGKLLLLYTAQETHEMSREEFKRLHPGKTFTRQETSVIRCRTSEDNGETWTPSETWFNNPGSFCRAPIFPLTDGSWLFPMWYSVSDGQTEYGSDYSVVQHSCDQGATWREYPVPGSRGRVHASIVGQEGDKLLAFFRSRAADRIYISRSPDAGRTWSEPERTPLPNNNASIRAIRLQSGAIAVIYNHASGGDDPQATVWPMTRYPVTIAISEDEGATWPFRRHLETGDNYCGEANERLNSRYEYPWITQSRDGLIHAAFAYGRRQGIKHLIVSENWVKGT</sequence>
<accession>A0A4Q9DW79</accession>
<feature type="domain" description="Sialidase" evidence="1">
    <location>
        <begin position="48"/>
        <end position="359"/>
    </location>
</feature>
<dbReference type="Gene3D" id="2.120.10.10">
    <property type="match status" value="1"/>
</dbReference>
<dbReference type="RefSeq" id="WP_131013355.1">
    <property type="nucleotide sequence ID" value="NZ_SIRE01000007.1"/>
</dbReference>
<evidence type="ECO:0000313" key="3">
    <source>
        <dbReference type="Proteomes" id="UP000293142"/>
    </source>
</evidence>
<keyword evidence="3" id="KW-1185">Reference proteome</keyword>
<dbReference type="CDD" id="cd15482">
    <property type="entry name" value="Sialidase_non-viral"/>
    <property type="match status" value="1"/>
</dbReference>
<dbReference type="PANTHER" id="PTHR43752">
    <property type="entry name" value="BNR/ASP-BOX REPEAT FAMILY PROTEIN"/>
    <property type="match status" value="1"/>
</dbReference>
<name>A0A4Q9DW79_9BACL</name>
<evidence type="ECO:0000313" key="2">
    <source>
        <dbReference type="EMBL" id="TBL79411.1"/>
    </source>
</evidence>
<dbReference type="SUPFAM" id="SSF50939">
    <property type="entry name" value="Sialidases"/>
    <property type="match status" value="1"/>
</dbReference>
<dbReference type="OrthoDB" id="41724at2"/>
<reference evidence="2 3" key="1">
    <citation type="submission" date="2019-02" db="EMBL/GenBank/DDBJ databases">
        <title>Paenibacillus sp. nov., isolated from surface-sterilized tissue of Thalictrum simplex L.</title>
        <authorList>
            <person name="Tuo L."/>
        </authorList>
    </citation>
    <scope>NUCLEOTIDE SEQUENCE [LARGE SCALE GENOMIC DNA]</scope>
    <source>
        <strain evidence="2 3">N2SHLJ1</strain>
    </source>
</reference>
<dbReference type="InterPro" id="IPR011040">
    <property type="entry name" value="Sialidase"/>
</dbReference>
<gene>
    <name evidence="2" type="ORF">EYB31_10870</name>
</gene>
<proteinExistence type="predicted"/>
<dbReference type="PANTHER" id="PTHR43752:SF2">
    <property type="entry name" value="BNR_ASP-BOX REPEAT FAMILY PROTEIN"/>
    <property type="match status" value="1"/>
</dbReference>
<dbReference type="AlphaFoldDB" id="A0A4Q9DW79"/>
<dbReference type="Proteomes" id="UP000293142">
    <property type="component" value="Unassembled WGS sequence"/>
</dbReference>
<evidence type="ECO:0000259" key="1">
    <source>
        <dbReference type="Pfam" id="PF13088"/>
    </source>
</evidence>
<organism evidence="2 3">
    <name type="scientific">Paenibacillus thalictri</name>
    <dbReference type="NCBI Taxonomy" id="2527873"/>
    <lineage>
        <taxon>Bacteria</taxon>
        <taxon>Bacillati</taxon>
        <taxon>Bacillota</taxon>
        <taxon>Bacilli</taxon>
        <taxon>Bacillales</taxon>
        <taxon>Paenibacillaceae</taxon>
        <taxon>Paenibacillus</taxon>
    </lineage>
</organism>
<comment type="caution">
    <text evidence="2">The sequence shown here is derived from an EMBL/GenBank/DDBJ whole genome shotgun (WGS) entry which is preliminary data.</text>
</comment>